<organism evidence="1 2">
    <name type="scientific">Lactuca saligna</name>
    <name type="common">Willowleaf lettuce</name>
    <dbReference type="NCBI Taxonomy" id="75948"/>
    <lineage>
        <taxon>Eukaryota</taxon>
        <taxon>Viridiplantae</taxon>
        <taxon>Streptophyta</taxon>
        <taxon>Embryophyta</taxon>
        <taxon>Tracheophyta</taxon>
        <taxon>Spermatophyta</taxon>
        <taxon>Magnoliopsida</taxon>
        <taxon>eudicotyledons</taxon>
        <taxon>Gunneridae</taxon>
        <taxon>Pentapetalae</taxon>
        <taxon>asterids</taxon>
        <taxon>campanulids</taxon>
        <taxon>Asterales</taxon>
        <taxon>Asteraceae</taxon>
        <taxon>Cichorioideae</taxon>
        <taxon>Cichorieae</taxon>
        <taxon>Lactucinae</taxon>
        <taxon>Lactuca</taxon>
    </lineage>
</organism>
<gene>
    <name evidence="1" type="ORF">LSALG_LOCUS35518</name>
</gene>
<dbReference type="EMBL" id="OX465084">
    <property type="protein sequence ID" value="CAI9296663.1"/>
    <property type="molecule type" value="Genomic_DNA"/>
</dbReference>
<evidence type="ECO:0000313" key="2">
    <source>
        <dbReference type="Proteomes" id="UP001177003"/>
    </source>
</evidence>
<name>A0AA35ZPV8_LACSI</name>
<dbReference type="Proteomes" id="UP001177003">
    <property type="component" value="Chromosome 8"/>
</dbReference>
<sequence length="101" mass="11406">MSCSHSSHLTASLFWTDSPSLFTFPETDESLISLIRCTGGVSLMFASQLLRILQTFPTNVNNEICNFDTDEVKEKNTMKESPKRTFVLMMESLMMTSSIKV</sequence>
<reference evidence="1" key="1">
    <citation type="submission" date="2023-04" db="EMBL/GenBank/DDBJ databases">
        <authorList>
            <person name="Vijverberg K."/>
            <person name="Xiong W."/>
            <person name="Schranz E."/>
        </authorList>
    </citation>
    <scope>NUCLEOTIDE SEQUENCE</scope>
</reference>
<proteinExistence type="predicted"/>
<keyword evidence="2" id="KW-1185">Reference proteome</keyword>
<evidence type="ECO:0000313" key="1">
    <source>
        <dbReference type="EMBL" id="CAI9296663.1"/>
    </source>
</evidence>
<accession>A0AA35ZPV8</accession>
<dbReference type="AlphaFoldDB" id="A0AA35ZPV8"/>
<protein>
    <submittedName>
        <fullName evidence="1">Uncharacterized protein</fullName>
    </submittedName>
</protein>